<evidence type="ECO:0000313" key="3">
    <source>
        <dbReference type="Proteomes" id="UP000540568"/>
    </source>
</evidence>
<evidence type="ECO:0000313" key="2">
    <source>
        <dbReference type="EMBL" id="MBA8807003.1"/>
    </source>
</evidence>
<dbReference type="SUPFAM" id="SSF47413">
    <property type="entry name" value="lambda repressor-like DNA-binding domains"/>
    <property type="match status" value="1"/>
</dbReference>
<dbReference type="AlphaFoldDB" id="A0A7W3J652"/>
<name>A0A7W3J652_9MICO</name>
<gene>
    <name evidence="2" type="ORF">FHX71_000945</name>
</gene>
<protein>
    <submittedName>
        <fullName evidence="2">Transcriptional regulator with XRE-family HTH domain</fullName>
    </submittedName>
</protein>
<dbReference type="CDD" id="cd00093">
    <property type="entry name" value="HTH_XRE"/>
    <property type="match status" value="1"/>
</dbReference>
<dbReference type="InterPro" id="IPR001387">
    <property type="entry name" value="Cro/C1-type_HTH"/>
</dbReference>
<proteinExistence type="predicted"/>
<dbReference type="EMBL" id="JACGWV010000001">
    <property type="protein sequence ID" value="MBA8807003.1"/>
    <property type="molecule type" value="Genomic_DNA"/>
</dbReference>
<dbReference type="RefSeq" id="WP_182614645.1">
    <property type="nucleotide sequence ID" value="NZ_BAAATF010000002.1"/>
</dbReference>
<dbReference type="Proteomes" id="UP000540568">
    <property type="component" value="Unassembled WGS sequence"/>
</dbReference>
<reference evidence="2 3" key="1">
    <citation type="submission" date="2020-07" db="EMBL/GenBank/DDBJ databases">
        <title>Sequencing the genomes of 1000 actinobacteria strains.</title>
        <authorList>
            <person name="Klenk H.-P."/>
        </authorList>
    </citation>
    <scope>NUCLEOTIDE SEQUENCE [LARGE SCALE GENOMIC DNA]</scope>
    <source>
        <strain evidence="2 3">DSM 44121</strain>
    </source>
</reference>
<dbReference type="Gene3D" id="1.10.260.40">
    <property type="entry name" value="lambda repressor-like DNA-binding domains"/>
    <property type="match status" value="1"/>
</dbReference>
<sequence length="274" mass="29405">MAASRNAFGEFLTAQRARVSPQDVGLPTAGARRVAGLRREEVAVLAGVSADYYARLEQGRERTPSAQVVEALCAALRLGPDAQAHAYRLARLAPTALPVSDQVGPDMLRLLDSMPDVAAYVVNPAFRVLATNPVAAELLGPEQVTRGAVPYLFLSPAARTYFVDWEHIARAAVSALRLALGFSPPRPEVTELVARMERESTDFARLWQDHRVTGLVATTKQINHPAVGRLELTYQTFESRDAPGQQLTIATAAEGSPSADSLALLGTLAADRAV</sequence>
<keyword evidence="3" id="KW-1185">Reference proteome</keyword>
<dbReference type="SMART" id="SM00530">
    <property type="entry name" value="HTH_XRE"/>
    <property type="match status" value="1"/>
</dbReference>
<accession>A0A7W3J652</accession>
<dbReference type="PANTHER" id="PTHR35010">
    <property type="entry name" value="BLL4672 PROTEIN-RELATED"/>
    <property type="match status" value="1"/>
</dbReference>
<dbReference type="Pfam" id="PF13560">
    <property type="entry name" value="HTH_31"/>
    <property type="match status" value="1"/>
</dbReference>
<dbReference type="InterPro" id="IPR010982">
    <property type="entry name" value="Lambda_DNA-bd_dom_sf"/>
</dbReference>
<dbReference type="Gene3D" id="3.30.450.180">
    <property type="match status" value="1"/>
</dbReference>
<dbReference type="GO" id="GO:0003677">
    <property type="term" value="F:DNA binding"/>
    <property type="evidence" value="ECO:0007669"/>
    <property type="project" value="InterPro"/>
</dbReference>
<dbReference type="PROSITE" id="PS50943">
    <property type="entry name" value="HTH_CROC1"/>
    <property type="match status" value="1"/>
</dbReference>
<dbReference type="Pfam" id="PF17765">
    <property type="entry name" value="MLTR_LBD"/>
    <property type="match status" value="1"/>
</dbReference>
<feature type="domain" description="HTH cro/C1-type" evidence="1">
    <location>
        <begin position="31"/>
        <end position="83"/>
    </location>
</feature>
<dbReference type="InterPro" id="IPR041413">
    <property type="entry name" value="MLTR_LBD"/>
</dbReference>
<dbReference type="PANTHER" id="PTHR35010:SF2">
    <property type="entry name" value="BLL4672 PROTEIN"/>
    <property type="match status" value="1"/>
</dbReference>
<comment type="caution">
    <text evidence="2">The sequence shown here is derived from an EMBL/GenBank/DDBJ whole genome shotgun (WGS) entry which is preliminary data.</text>
</comment>
<evidence type="ECO:0000259" key="1">
    <source>
        <dbReference type="PROSITE" id="PS50943"/>
    </source>
</evidence>
<organism evidence="2 3">
    <name type="scientific">Promicromonospora sukumoe</name>
    <dbReference type="NCBI Taxonomy" id="88382"/>
    <lineage>
        <taxon>Bacteria</taxon>
        <taxon>Bacillati</taxon>
        <taxon>Actinomycetota</taxon>
        <taxon>Actinomycetes</taxon>
        <taxon>Micrococcales</taxon>
        <taxon>Promicromonosporaceae</taxon>
        <taxon>Promicromonospora</taxon>
    </lineage>
</organism>